<evidence type="ECO:0000313" key="15">
    <source>
        <dbReference type="EMBL" id="CBY85945.1"/>
    </source>
</evidence>
<dbReference type="GO" id="GO:0002161">
    <property type="term" value="F:aminoacyl-tRNA deacylase activity"/>
    <property type="evidence" value="ECO:0007669"/>
    <property type="project" value="InterPro"/>
</dbReference>
<protein>
    <recommendedName>
        <fullName evidence="9">Leucine--tRNA ligase</fullName>
        <ecNumber evidence="9">6.1.1.4</ecNumber>
    </recommendedName>
    <alternativeName>
        <fullName evidence="9">Leucyl-tRNA synthetase</fullName>
        <shortName evidence="9">LeuRS</shortName>
    </alternativeName>
</protein>
<dbReference type="Pfam" id="PF00133">
    <property type="entry name" value="tRNA-synt_1"/>
    <property type="match status" value="2"/>
</dbReference>
<dbReference type="PRINTS" id="PR00985">
    <property type="entry name" value="TRNASYNTHLEU"/>
</dbReference>
<dbReference type="Gene3D" id="3.10.20.590">
    <property type="match status" value="1"/>
</dbReference>
<feature type="domain" description="Methionyl/Valyl/Leucyl/Isoleucyl-tRNA synthetase anticodon-binding" evidence="12">
    <location>
        <begin position="699"/>
        <end position="823"/>
    </location>
</feature>
<dbReference type="InterPro" id="IPR002302">
    <property type="entry name" value="Leu-tRNA-ligase"/>
</dbReference>
<evidence type="ECO:0000259" key="12">
    <source>
        <dbReference type="Pfam" id="PF08264"/>
    </source>
</evidence>
<evidence type="ECO:0000259" key="11">
    <source>
        <dbReference type="Pfam" id="PF00133"/>
    </source>
</evidence>
<dbReference type="KEGG" id="hil:HICON_04820"/>
<dbReference type="Pfam" id="PF13603">
    <property type="entry name" value="tRNA-synt_1_2"/>
    <property type="match status" value="1"/>
</dbReference>
<dbReference type="FunFam" id="3.10.20.590:FF:000001">
    <property type="entry name" value="Leucine--tRNA ligase"/>
    <property type="match status" value="1"/>
</dbReference>
<dbReference type="GO" id="GO:0005829">
    <property type="term" value="C:cytosol"/>
    <property type="evidence" value="ECO:0007669"/>
    <property type="project" value="TreeGrafter"/>
</dbReference>
<feature type="domain" description="Methionyl/Leucyl tRNA synthetase" evidence="13">
    <location>
        <begin position="39"/>
        <end position="180"/>
    </location>
</feature>
<dbReference type="InterPro" id="IPR013155">
    <property type="entry name" value="M/V/L/I-tRNA-synth_anticd-bd"/>
</dbReference>
<comment type="subcellular location">
    <subcellularLocation>
        <location evidence="9">Cytoplasm</location>
    </subcellularLocation>
</comment>
<dbReference type="SUPFAM" id="SSF47323">
    <property type="entry name" value="Anticodon-binding domain of a subclass of class I aminoacyl-tRNA synthetases"/>
    <property type="match status" value="1"/>
</dbReference>
<dbReference type="InterPro" id="IPR014729">
    <property type="entry name" value="Rossmann-like_a/b/a_fold"/>
</dbReference>
<gene>
    <name evidence="9" type="primary">leuS</name>
    <name evidence="15" type="ORF">HICON_04820</name>
</gene>
<keyword evidence="3 9" id="KW-0436">Ligase</keyword>
<evidence type="ECO:0000256" key="6">
    <source>
        <dbReference type="ARBA" id="ARBA00022917"/>
    </source>
</evidence>
<dbReference type="Proteomes" id="UP000006797">
    <property type="component" value="Chromosome"/>
</dbReference>
<dbReference type="SUPFAM" id="SSF50677">
    <property type="entry name" value="ValRS/IleRS/LeuRS editing domain"/>
    <property type="match status" value="1"/>
</dbReference>
<evidence type="ECO:0000259" key="14">
    <source>
        <dbReference type="Pfam" id="PF13603"/>
    </source>
</evidence>
<comment type="catalytic activity">
    <reaction evidence="8 9">
        <text>tRNA(Leu) + L-leucine + ATP = L-leucyl-tRNA(Leu) + AMP + diphosphate</text>
        <dbReference type="Rhea" id="RHEA:11688"/>
        <dbReference type="Rhea" id="RHEA-COMP:9613"/>
        <dbReference type="Rhea" id="RHEA-COMP:9622"/>
        <dbReference type="ChEBI" id="CHEBI:30616"/>
        <dbReference type="ChEBI" id="CHEBI:33019"/>
        <dbReference type="ChEBI" id="CHEBI:57427"/>
        <dbReference type="ChEBI" id="CHEBI:78442"/>
        <dbReference type="ChEBI" id="CHEBI:78494"/>
        <dbReference type="ChEBI" id="CHEBI:456215"/>
        <dbReference type="EC" id="6.1.1.4"/>
    </reaction>
</comment>
<dbReference type="EMBL" id="FQ670204">
    <property type="protein sequence ID" value="CBY85945.1"/>
    <property type="molecule type" value="Genomic_DNA"/>
</dbReference>
<dbReference type="GO" id="GO:0006429">
    <property type="term" value="P:leucyl-tRNA aminoacylation"/>
    <property type="evidence" value="ECO:0007669"/>
    <property type="project" value="UniProtKB-UniRule"/>
</dbReference>
<dbReference type="CDD" id="cd00812">
    <property type="entry name" value="LeuRS_core"/>
    <property type="match status" value="1"/>
</dbReference>
<dbReference type="InterPro" id="IPR009008">
    <property type="entry name" value="Val/Leu/Ile-tRNA-synth_edit"/>
</dbReference>
<dbReference type="Gene3D" id="1.10.730.10">
    <property type="entry name" value="Isoleucyl-tRNA Synthetase, Domain 1"/>
    <property type="match status" value="1"/>
</dbReference>
<keyword evidence="4 9" id="KW-0547">Nucleotide-binding</keyword>
<dbReference type="InterPro" id="IPR002300">
    <property type="entry name" value="aa-tRNA-synth_Ia"/>
</dbReference>
<keyword evidence="5 9" id="KW-0067">ATP-binding</keyword>
<dbReference type="Gene3D" id="3.40.50.620">
    <property type="entry name" value="HUPs"/>
    <property type="match status" value="2"/>
</dbReference>
<evidence type="ECO:0000256" key="10">
    <source>
        <dbReference type="RuleBase" id="RU363035"/>
    </source>
</evidence>
<keyword evidence="7 9" id="KW-0030">Aminoacyl-tRNA synthetase</keyword>
<dbReference type="GO" id="GO:0004823">
    <property type="term" value="F:leucine-tRNA ligase activity"/>
    <property type="evidence" value="ECO:0007669"/>
    <property type="project" value="UniProtKB-UniRule"/>
</dbReference>
<proteinExistence type="inferred from homology"/>
<evidence type="ECO:0000313" key="16">
    <source>
        <dbReference type="Proteomes" id="UP000006797"/>
    </source>
</evidence>
<evidence type="ECO:0000256" key="1">
    <source>
        <dbReference type="ARBA" id="ARBA00005594"/>
    </source>
</evidence>
<evidence type="ECO:0000256" key="2">
    <source>
        <dbReference type="ARBA" id="ARBA00022490"/>
    </source>
</evidence>
<dbReference type="FunFam" id="3.40.50.620:FF:000051">
    <property type="entry name" value="Leucine--tRNA ligase"/>
    <property type="match status" value="1"/>
</dbReference>
<dbReference type="InterPro" id="IPR015413">
    <property type="entry name" value="Methionyl/Leucyl_tRNA_Synth"/>
</dbReference>
<feature type="domain" description="Aminoacyl-tRNA synthetase class Ia" evidence="11">
    <location>
        <begin position="618"/>
        <end position="653"/>
    </location>
</feature>
<evidence type="ECO:0000256" key="7">
    <source>
        <dbReference type="ARBA" id="ARBA00023146"/>
    </source>
</evidence>
<dbReference type="RefSeq" id="WP_006995579.1">
    <property type="nucleotide sequence ID" value="NC_014922.1"/>
</dbReference>
<dbReference type="FunFam" id="1.10.730.10:FF:000003">
    <property type="entry name" value="Leucine--tRNA ligase"/>
    <property type="match status" value="1"/>
</dbReference>
<dbReference type="HAMAP" id="MF_00049_B">
    <property type="entry name" value="Leu_tRNA_synth_B"/>
    <property type="match status" value="1"/>
</dbReference>
<dbReference type="GO" id="GO:0005524">
    <property type="term" value="F:ATP binding"/>
    <property type="evidence" value="ECO:0007669"/>
    <property type="project" value="UniProtKB-UniRule"/>
</dbReference>
<dbReference type="Pfam" id="PF08264">
    <property type="entry name" value="Anticodon_1"/>
    <property type="match status" value="1"/>
</dbReference>
<feature type="binding site" evidence="9">
    <location>
        <position position="622"/>
    </location>
    <ligand>
        <name>ATP</name>
        <dbReference type="ChEBI" id="CHEBI:30616"/>
    </ligand>
</feature>
<dbReference type="NCBIfam" id="TIGR00396">
    <property type="entry name" value="leuS_bact"/>
    <property type="match status" value="1"/>
</dbReference>
<dbReference type="PANTHER" id="PTHR43740">
    <property type="entry name" value="LEUCYL-TRNA SYNTHETASE"/>
    <property type="match status" value="1"/>
</dbReference>
<dbReference type="Gene3D" id="2.20.28.290">
    <property type="match status" value="1"/>
</dbReference>
<keyword evidence="6 9" id="KW-0648">Protein biosynthesis</keyword>
<sequence>MQEQYRPDMIEPKVQQYWAENKVFKAIKDESKEKYYCLSMFPYPSGRLHMGHVRNYTIGDVISRYQRMLGKNVLQPFGWDAFGLPAEGAAIKNKTAPAKWTYENIAYMKKQLQLLGFGFDWDREIATCKPDYYKWEQWFFTELYKKGLVYKKTSTVNWCPNDETVLANEQVHEGCCWRCDTPVEQKEIPQWFIKITDYAEQLLGGLDNLPQWPDMVKTMQRNWIGRSEGVEITFDVADTNEKVAVYTTRPDTFYGVSYLGIAAAHPLASLAAQNNSELAAFIQEAKNAKVAEADLATMEKKGMATGLFAIHPLTGEELPIWVANFVLMHYGTGAVMAVPAHDQRDFEFAQKYSLPIKQVIAPLANEEIDLTKQAFVEHGKLVNSAEFDGLDFDGAFNGIADKLEKLGVGKRQVNYRLRDWGVSRQRYWGAPIPMLTLENGDVVPAPMEDLPIILPEDVVMDGVKSPIKADPNWAKTTFNGAPALKETDTFDTFMESSWYYARYTCPQYQNGMLDAEEANYWLPVDQYIGGIEHATMHLLYFRFFHKLLRDAGFVTSDEPADKLLCQGMVLADAFYYTSPTNERIWVSPTQVTLERDEKGRIIKATDPEGRELVHSGMTKMSKSKNNGIDPQEMVEKYGADTVRLFMMFASPAEMTLEWQESGVEGAKRFLGRVWNLVYQYQQNPAKTSLDITALSATQKALRREVHKTIAKVSDDIGRRQTFNTAIAAVMELMNKLTKASLESDQDRAVMAEALSAVVRMLYPITPHICFELWQALGNESNIDTAEWVKADEAAMVEDEKLIVVQVNGKVRGKVTVATDADEDTVKTIAFADENVKKFIDNQHIVKVIYVVGKLLNVVVKP</sequence>
<dbReference type="EC" id="6.1.1.4" evidence="9"/>
<dbReference type="FunFam" id="3.90.740.10:FF:000012">
    <property type="entry name" value="Leucine--tRNA ligase"/>
    <property type="match status" value="1"/>
</dbReference>
<dbReference type="PANTHER" id="PTHR43740:SF2">
    <property type="entry name" value="LEUCINE--TRNA LIGASE, MITOCHONDRIAL"/>
    <property type="match status" value="1"/>
</dbReference>
<dbReference type="Pfam" id="PF09334">
    <property type="entry name" value="tRNA-synt_1g"/>
    <property type="match status" value="1"/>
</dbReference>
<dbReference type="PROSITE" id="PS00178">
    <property type="entry name" value="AA_TRNA_LIGASE_I"/>
    <property type="match status" value="1"/>
</dbReference>
<feature type="short sequence motif" description="'HIGH' region" evidence="9">
    <location>
        <begin position="42"/>
        <end position="52"/>
    </location>
</feature>
<dbReference type="AlphaFoldDB" id="A0AAV2U1C7"/>
<evidence type="ECO:0000256" key="4">
    <source>
        <dbReference type="ARBA" id="ARBA00022741"/>
    </source>
</evidence>
<keyword evidence="2 9" id="KW-0963">Cytoplasm</keyword>
<organism evidence="15 16">
    <name type="scientific">Haemophilus influenzae F3047</name>
    <dbReference type="NCBI Taxonomy" id="935897"/>
    <lineage>
        <taxon>Bacteria</taxon>
        <taxon>Pseudomonadati</taxon>
        <taxon>Pseudomonadota</taxon>
        <taxon>Gammaproteobacteria</taxon>
        <taxon>Pasteurellales</taxon>
        <taxon>Pasteurellaceae</taxon>
        <taxon>Haemophilus</taxon>
    </lineage>
</organism>
<evidence type="ECO:0000256" key="5">
    <source>
        <dbReference type="ARBA" id="ARBA00022840"/>
    </source>
</evidence>
<dbReference type="FunFam" id="2.20.28.290:FF:000001">
    <property type="entry name" value="Leucine--tRNA ligase"/>
    <property type="match status" value="1"/>
</dbReference>
<evidence type="ECO:0000256" key="3">
    <source>
        <dbReference type="ARBA" id="ARBA00022598"/>
    </source>
</evidence>
<accession>A0AAV2U1C7</accession>
<dbReference type="Gene3D" id="3.90.740.10">
    <property type="entry name" value="Valyl/Leucyl/Isoleucyl-tRNA synthetase, editing domain"/>
    <property type="match status" value="1"/>
</dbReference>
<reference evidence="15 16" key="1">
    <citation type="journal article" date="2012" name="Emerg. Infect. Dis.">
        <title>Lineage-specific Virulence Determinants of Haemophilus influenzae Biogroup aegyptius.</title>
        <authorList>
            <person name="Strouts F.R."/>
            <person name="Power P."/>
            <person name="Croucher N.J."/>
            <person name="Corton N."/>
            <person name="van Tonder A."/>
            <person name="Quail M.A."/>
            <person name="Langford P.R."/>
            <person name="Hudson M.J."/>
            <person name="Parkhill J."/>
            <person name="Kroll J.S."/>
            <person name="Bentley S.D."/>
        </authorList>
    </citation>
    <scope>NUCLEOTIDE SEQUENCE [LARGE SCALE GENOMIC DNA]</scope>
    <source>
        <strain evidence="15 16">F3047</strain>
    </source>
</reference>
<dbReference type="FunFam" id="3.40.50.620:FF:000003">
    <property type="entry name" value="Leucine--tRNA ligase"/>
    <property type="match status" value="1"/>
</dbReference>
<evidence type="ECO:0000256" key="9">
    <source>
        <dbReference type="HAMAP-Rule" id="MF_00049"/>
    </source>
</evidence>
<feature type="short sequence motif" description="'KMSKS' region" evidence="9">
    <location>
        <begin position="619"/>
        <end position="623"/>
    </location>
</feature>
<dbReference type="CDD" id="cd07958">
    <property type="entry name" value="Anticodon_Ia_Leu_BEm"/>
    <property type="match status" value="1"/>
</dbReference>
<dbReference type="SUPFAM" id="SSF52374">
    <property type="entry name" value="Nucleotidylyl transferase"/>
    <property type="match status" value="1"/>
</dbReference>
<dbReference type="InterPro" id="IPR001412">
    <property type="entry name" value="aa-tRNA-synth_I_CS"/>
</dbReference>
<dbReference type="InterPro" id="IPR025709">
    <property type="entry name" value="Leu_tRNA-synth_edit"/>
</dbReference>
<evidence type="ECO:0000259" key="13">
    <source>
        <dbReference type="Pfam" id="PF09334"/>
    </source>
</evidence>
<name>A0AAV2U1C7_HAEIF</name>
<feature type="domain" description="Leucyl-tRNA synthetase editing" evidence="14">
    <location>
        <begin position="221"/>
        <end position="404"/>
    </location>
</feature>
<feature type="domain" description="Aminoacyl-tRNA synthetase class Ia" evidence="11">
    <location>
        <begin position="417"/>
        <end position="572"/>
    </location>
</feature>
<comment type="similarity">
    <text evidence="1 9 10">Belongs to the class-I aminoacyl-tRNA synthetase family.</text>
</comment>
<evidence type="ECO:0000256" key="8">
    <source>
        <dbReference type="ARBA" id="ARBA00047469"/>
    </source>
</evidence>
<dbReference type="InterPro" id="IPR009080">
    <property type="entry name" value="tRNAsynth_Ia_anticodon-bd"/>
</dbReference>